<dbReference type="KEGG" id="tem:JW646_19050"/>
<reference evidence="2 3" key="1">
    <citation type="journal article" date="2023" name="Int. J. Syst. Evol. Microbiol.">
        <title>Terrisporobacter hibernicus sp. nov., isolated from bovine faeces in Northern Ireland.</title>
        <authorList>
            <person name="Mitchell M."/>
            <person name="Nguyen S.V."/>
            <person name="Connor M."/>
            <person name="Fairley D.J."/>
            <person name="Donoghue O."/>
            <person name="Marshall H."/>
            <person name="Koolman L."/>
            <person name="McMullan G."/>
            <person name="Schaffer K.E."/>
            <person name="McGrath J.W."/>
            <person name="Fanning S."/>
        </authorList>
    </citation>
    <scope>NUCLEOTIDE SEQUENCE [LARGE SCALE GENOMIC DNA]</scope>
    <source>
        <strain evidence="2 3">MCA3</strain>
    </source>
</reference>
<proteinExistence type="inferred from homology"/>
<sequence>MKKLGYFIIPLVIGGIFLCGLNKFLDKEIDSMLKEKDLMPIVNDALSDVKDKGTIANNHFIEKKNIMMLGSSELSHSTKQHPTYYFNTNRSKNGVVPIGRAYTQSLQDAASLGSFNPEAKDKKVVLLISMQWFMDKKGVTPHHYQTRFSPTQFYEFLSNAKVSQKNKDIFANRSSKLLADADEYKSEAVYAKLYTSDSFVSNIEKVLLKPYFEIRKFAVKLKEKGTLYKQLVVLSSQKDKKPEPKQPIDWKMEKEKAIEDAKKRVGDNDLCIDKIYYKKNFGENLNKVKNKYKDVNLLESKEFYDYQLTLDVCRDLGIKPVVIMLPAMDKFYNVTGISKTERHAFYDKVENITKSKGFKVMDLRDKENEKYYLRDVMHLGTKGWVDVCEKLYKEFDQE</sequence>
<keyword evidence="3" id="KW-1185">Reference proteome</keyword>
<protein>
    <recommendedName>
        <fullName evidence="1">Protein DltD</fullName>
    </recommendedName>
</protein>
<dbReference type="PIRSF" id="PIRSF021438">
    <property type="entry name" value="DltD"/>
    <property type="match status" value="1"/>
</dbReference>
<comment type="pathway">
    <text evidence="1">Cell wall biogenesis; lipoteichoic acid biosynthesis.</text>
</comment>
<dbReference type="InterPro" id="IPR006998">
    <property type="entry name" value="DltD"/>
</dbReference>
<evidence type="ECO:0000313" key="3">
    <source>
        <dbReference type="Proteomes" id="UP001198983"/>
    </source>
</evidence>
<keyword evidence="1" id="KW-1003">Cell membrane</keyword>
<dbReference type="AlphaFoldDB" id="A0AAX2ZF53"/>
<dbReference type="PANTHER" id="PTHR40039:SF1">
    <property type="entry name" value="PROTEIN DLTD"/>
    <property type="match status" value="1"/>
</dbReference>
<gene>
    <name evidence="2" type="primary">dltD</name>
    <name evidence="2" type="ORF">JW646_19050</name>
</gene>
<dbReference type="NCBIfam" id="TIGR04092">
    <property type="entry name" value="LTA_DltD"/>
    <property type="match status" value="1"/>
</dbReference>
<dbReference type="PANTHER" id="PTHR40039">
    <property type="entry name" value="PROTEIN DLTD"/>
    <property type="match status" value="1"/>
</dbReference>
<organism evidence="2 3">
    <name type="scientific">Terrisporobacter hibernicus</name>
    <dbReference type="NCBI Taxonomy" id="2813371"/>
    <lineage>
        <taxon>Bacteria</taxon>
        <taxon>Bacillati</taxon>
        <taxon>Bacillota</taxon>
        <taxon>Clostridia</taxon>
        <taxon>Peptostreptococcales</taxon>
        <taxon>Peptostreptococcaceae</taxon>
        <taxon>Terrisporobacter</taxon>
    </lineage>
</organism>
<comment type="similarity">
    <text evidence="1">Belongs to the DltD family.</text>
</comment>
<dbReference type="Pfam" id="PF04914">
    <property type="entry name" value="DltD"/>
    <property type="match status" value="1"/>
</dbReference>
<keyword evidence="1" id="KW-0472">Membrane</keyword>
<dbReference type="GO" id="GO:0070395">
    <property type="term" value="P:lipoteichoic acid biosynthetic process"/>
    <property type="evidence" value="ECO:0007669"/>
    <property type="project" value="UniProtKB-UniRule"/>
</dbReference>
<accession>A0AAX2ZF53</accession>
<dbReference type="Proteomes" id="UP001198983">
    <property type="component" value="Chromosome"/>
</dbReference>
<dbReference type="RefSeq" id="WP_228416023.1">
    <property type="nucleotide sequence ID" value="NZ_CP081135.1"/>
</dbReference>
<evidence type="ECO:0000256" key="1">
    <source>
        <dbReference type="PIRNR" id="PIRNR021438"/>
    </source>
</evidence>
<name>A0AAX2ZF53_9FIRM</name>
<dbReference type="InterPro" id="IPR023896">
    <property type="entry name" value="LTA_DltD"/>
</dbReference>
<evidence type="ECO:0000313" key="2">
    <source>
        <dbReference type="EMBL" id="UEL47691.1"/>
    </source>
</evidence>
<dbReference type="EMBL" id="CP081135">
    <property type="protein sequence ID" value="UEL47691.1"/>
    <property type="molecule type" value="Genomic_DNA"/>
</dbReference>
<dbReference type="GO" id="GO:0005886">
    <property type="term" value="C:plasma membrane"/>
    <property type="evidence" value="ECO:0007669"/>
    <property type="project" value="UniProtKB-UniRule"/>
</dbReference>